<dbReference type="Gene3D" id="3.40.630.30">
    <property type="match status" value="1"/>
</dbReference>
<sequence length="336" mass="35686">MVPAPTSLGPACVGLRVVVRHLLPGETGPSGGPRMTDVLGVMEAWTSGPDAVTRIRTEGGVVEVPVAAIVSGKPVPPKPSVRLREPLLTMERRAAQDWPAEDSAPLGEWLLRAAAGYSRRANSALALGDPGVPMAEALRRVEEWYAERGLPALVLTVPTEPVADQVAAEGWVPASDDVLFQVSGVAAALRHLEDQSPEAADTAERVTIADTVDESWWVADHDPPWSSHVRAVLAGPAEVALARIEVDGTVVARGRAALNVGSDVRLGLSTLWTRPDLRGQGLGAGVLRALLEWAAEGGATSAYLQVEAGNTRAVALYERLGFLTHHSYRYLRSPRT</sequence>
<dbReference type="PROSITE" id="PS51186">
    <property type="entry name" value="GNAT"/>
    <property type="match status" value="1"/>
</dbReference>
<accession>A0ABU2BXF3</accession>
<comment type="caution">
    <text evidence="2">The sequence shown here is derived from an EMBL/GenBank/DDBJ whole genome shotgun (WGS) entry which is preliminary data.</text>
</comment>
<organism evidence="2 3">
    <name type="scientific">Nocardioides marmoribigeumensis</name>
    <dbReference type="NCBI Taxonomy" id="433649"/>
    <lineage>
        <taxon>Bacteria</taxon>
        <taxon>Bacillati</taxon>
        <taxon>Actinomycetota</taxon>
        <taxon>Actinomycetes</taxon>
        <taxon>Propionibacteriales</taxon>
        <taxon>Nocardioidaceae</taxon>
        <taxon>Nocardioides</taxon>
    </lineage>
</organism>
<dbReference type="Proteomes" id="UP001183648">
    <property type="component" value="Unassembled WGS sequence"/>
</dbReference>
<name>A0ABU2BXF3_9ACTN</name>
<dbReference type="Pfam" id="PF24551">
    <property type="entry name" value="SH3_Rv0428c"/>
    <property type="match status" value="1"/>
</dbReference>
<dbReference type="RefSeq" id="WP_310302988.1">
    <property type="nucleotide sequence ID" value="NZ_BAAAPS010000010.1"/>
</dbReference>
<evidence type="ECO:0000259" key="1">
    <source>
        <dbReference type="PROSITE" id="PS51186"/>
    </source>
</evidence>
<dbReference type="CDD" id="cd04301">
    <property type="entry name" value="NAT_SF"/>
    <property type="match status" value="1"/>
</dbReference>
<evidence type="ECO:0000313" key="2">
    <source>
        <dbReference type="EMBL" id="MDR7363069.1"/>
    </source>
</evidence>
<dbReference type="InterPro" id="IPR016181">
    <property type="entry name" value="Acyl_CoA_acyltransferase"/>
</dbReference>
<feature type="domain" description="N-acetyltransferase" evidence="1">
    <location>
        <begin position="187"/>
        <end position="336"/>
    </location>
</feature>
<proteinExistence type="predicted"/>
<protein>
    <submittedName>
        <fullName evidence="2">Ribosomal protein S18 acetylase RimI-like enzyme</fullName>
    </submittedName>
</protein>
<dbReference type="PANTHER" id="PTHR43072:SF60">
    <property type="entry name" value="L-2,4-DIAMINOBUTYRIC ACID ACETYLTRANSFERASE"/>
    <property type="match status" value="1"/>
</dbReference>
<dbReference type="SUPFAM" id="SSF55729">
    <property type="entry name" value="Acyl-CoA N-acyltransferases (Nat)"/>
    <property type="match status" value="1"/>
</dbReference>
<reference evidence="2 3" key="1">
    <citation type="submission" date="2023-07" db="EMBL/GenBank/DDBJ databases">
        <title>Sequencing the genomes of 1000 actinobacteria strains.</title>
        <authorList>
            <person name="Klenk H.-P."/>
        </authorList>
    </citation>
    <scope>NUCLEOTIDE SEQUENCE [LARGE SCALE GENOMIC DNA]</scope>
    <source>
        <strain evidence="2 3">DSM 19426</strain>
    </source>
</reference>
<evidence type="ECO:0000313" key="3">
    <source>
        <dbReference type="Proteomes" id="UP001183648"/>
    </source>
</evidence>
<dbReference type="InterPro" id="IPR056935">
    <property type="entry name" value="Rv0428c-like_C"/>
</dbReference>
<dbReference type="PANTHER" id="PTHR43072">
    <property type="entry name" value="N-ACETYLTRANSFERASE"/>
    <property type="match status" value="1"/>
</dbReference>
<dbReference type="InterPro" id="IPR056934">
    <property type="entry name" value="SH3_Rv0428c"/>
</dbReference>
<dbReference type="InterPro" id="IPR000182">
    <property type="entry name" value="GNAT_dom"/>
</dbReference>
<keyword evidence="3" id="KW-1185">Reference proteome</keyword>
<dbReference type="Pfam" id="PF24553">
    <property type="entry name" value="Rv0428c_C"/>
    <property type="match status" value="1"/>
</dbReference>
<gene>
    <name evidence="2" type="ORF">J2S63_002622</name>
</gene>
<dbReference type="EMBL" id="JAVDYG010000001">
    <property type="protein sequence ID" value="MDR7363069.1"/>
    <property type="molecule type" value="Genomic_DNA"/>
</dbReference>